<comment type="caution">
    <text evidence="2">The sequence shown here is derived from an EMBL/GenBank/DDBJ whole genome shotgun (WGS) entry which is preliminary data.</text>
</comment>
<feature type="region of interest" description="Disordered" evidence="1">
    <location>
        <begin position="203"/>
        <end position="256"/>
    </location>
</feature>
<reference evidence="2" key="1">
    <citation type="submission" date="2022-07" db="EMBL/GenBank/DDBJ databases">
        <title>Phylogenomic reconstructions and comparative analyses of Kickxellomycotina fungi.</title>
        <authorList>
            <person name="Reynolds N.K."/>
            <person name="Stajich J.E."/>
            <person name="Barry K."/>
            <person name="Grigoriev I.V."/>
            <person name="Crous P."/>
            <person name="Smith M.E."/>
        </authorList>
    </citation>
    <scope>NUCLEOTIDE SEQUENCE</scope>
    <source>
        <strain evidence="2">NBRC 105413</strain>
    </source>
</reference>
<evidence type="ECO:0000313" key="3">
    <source>
        <dbReference type="Proteomes" id="UP001145021"/>
    </source>
</evidence>
<organism evidence="2 3">
    <name type="scientific">Coemansia asiatica</name>
    <dbReference type="NCBI Taxonomy" id="1052880"/>
    <lineage>
        <taxon>Eukaryota</taxon>
        <taxon>Fungi</taxon>
        <taxon>Fungi incertae sedis</taxon>
        <taxon>Zoopagomycota</taxon>
        <taxon>Kickxellomycotina</taxon>
        <taxon>Kickxellomycetes</taxon>
        <taxon>Kickxellales</taxon>
        <taxon>Kickxellaceae</taxon>
        <taxon>Coemansia</taxon>
    </lineage>
</organism>
<sequence length="428" mass="46756">MVFGCKCLNVRLNVESTADSRISLENIADVLECKLGETQAVEVGLNALVEVKPGSSVDRSINVVRCLLCKSPVLYFRRASSLRLSSSLGMPPAHSEGFLAKEAKSPEQVVEIQKLPEYSEPFGILLLPEFRSAVQSRPAGAHAHVPREIQQKAAEYMQRQDIAKDERVREFIRQQDRALEATRNRTMDECALVADIINAVHPQTVPTPPVRREPTGSSGLAAMLRGSASGTSSSGSKVSNGARHSPMDRRLDAGQVSDDDLGGVFGLADAVDTMALRGSGAGRRANAFGTTQQQSDEFSNDEEEEAFGDFAQLPSHSFAPVQMSRQQQPQQQRSGNLAPMLAGSMPIQIPTFGSGSMVGGHSLSRRDVHHRAEEVEQSRRKEQFARDLPKTFVPPHLLLDQMHENDTDLIIGSKPRDSYGFGRRYAPG</sequence>
<proteinExistence type="predicted"/>
<feature type="region of interest" description="Disordered" evidence="1">
    <location>
        <begin position="285"/>
        <end position="304"/>
    </location>
</feature>
<evidence type="ECO:0000313" key="2">
    <source>
        <dbReference type="EMBL" id="KAJ1645693.1"/>
    </source>
</evidence>
<evidence type="ECO:0000256" key="1">
    <source>
        <dbReference type="SAM" id="MobiDB-lite"/>
    </source>
</evidence>
<gene>
    <name evidence="2" type="ORF">LPJ64_002747</name>
</gene>
<dbReference type="EMBL" id="JANBOH010000093">
    <property type="protein sequence ID" value="KAJ1645693.1"/>
    <property type="molecule type" value="Genomic_DNA"/>
</dbReference>
<name>A0A9W8CKR1_9FUNG</name>
<accession>A0A9W8CKR1</accession>
<keyword evidence="3" id="KW-1185">Reference proteome</keyword>
<feature type="compositionally biased region" description="Low complexity" evidence="1">
    <location>
        <begin position="226"/>
        <end position="241"/>
    </location>
</feature>
<feature type="compositionally biased region" description="Polar residues" evidence="1">
    <location>
        <begin position="288"/>
        <end position="297"/>
    </location>
</feature>
<protein>
    <submittedName>
        <fullName evidence="2">Uncharacterized protein</fullName>
    </submittedName>
</protein>
<dbReference type="Proteomes" id="UP001145021">
    <property type="component" value="Unassembled WGS sequence"/>
</dbReference>
<dbReference type="AlphaFoldDB" id="A0A9W8CKR1"/>